<feature type="compositionally biased region" description="Basic and acidic residues" evidence="1">
    <location>
        <begin position="120"/>
        <end position="147"/>
    </location>
</feature>
<feature type="region of interest" description="Disordered" evidence="1">
    <location>
        <begin position="107"/>
        <end position="166"/>
    </location>
</feature>
<feature type="compositionally biased region" description="Basic and acidic residues" evidence="1">
    <location>
        <begin position="228"/>
        <end position="237"/>
    </location>
</feature>
<keyword evidence="4" id="KW-1185">Reference proteome</keyword>
<dbReference type="OrthoDB" id="5410752at2759"/>
<evidence type="ECO:0000313" key="4">
    <source>
        <dbReference type="Proteomes" id="UP000039046"/>
    </source>
</evidence>
<dbReference type="HOGENOM" id="CLU_021705_2_0_1"/>
<dbReference type="EMBL" id="CDHN01000002">
    <property type="protein sequence ID" value="CEJ86367.1"/>
    <property type="molecule type" value="Genomic_DNA"/>
</dbReference>
<organism evidence="3 4">
    <name type="scientific">[Torrubiella] hemipterigena</name>
    <dbReference type="NCBI Taxonomy" id="1531966"/>
    <lineage>
        <taxon>Eukaryota</taxon>
        <taxon>Fungi</taxon>
        <taxon>Dikarya</taxon>
        <taxon>Ascomycota</taxon>
        <taxon>Pezizomycotina</taxon>
        <taxon>Sordariomycetes</taxon>
        <taxon>Hypocreomycetidae</taxon>
        <taxon>Hypocreales</taxon>
        <taxon>Clavicipitaceae</taxon>
        <taxon>Clavicipitaceae incertae sedis</taxon>
        <taxon>'Torrubiella' clade</taxon>
    </lineage>
</organism>
<accession>A0A0A1TCW9</accession>
<feature type="region of interest" description="Disordered" evidence="1">
    <location>
        <begin position="183"/>
        <end position="237"/>
    </location>
</feature>
<dbReference type="Pfam" id="PF26118">
    <property type="entry name" value="DUF8035"/>
    <property type="match status" value="1"/>
</dbReference>
<feature type="domain" description="DUF8035" evidence="2">
    <location>
        <begin position="376"/>
        <end position="430"/>
    </location>
</feature>
<feature type="compositionally biased region" description="Low complexity" evidence="1">
    <location>
        <begin position="148"/>
        <end position="165"/>
    </location>
</feature>
<proteinExistence type="predicted"/>
<dbReference type="Proteomes" id="UP000039046">
    <property type="component" value="Unassembled WGS sequence"/>
</dbReference>
<sequence length="482" mass="57232">MSSYRRTEFEERDYGPPPRREEEVRTRTVVRERERDDRPLPQWLRDDRRPEGGQMILRERDVEEYEHIRSPSPVRMRDDAPLRRPRSVSVGDQERVHTRTIVEERIRSPNELRPPSPRGVRFEQRVERSPSTVDEREHIHIVDRRTESSSSRSPSPAPRPVVRGPIIERDVITHYTDIDHGVINARRPAPTPPRRIVSEQRETDIDISLGRHHTDVDIHRSSSRQRSRSRDGRRFGSELVVHDTSRLEERLEGRRRAHSSVGFRERDEEEYITSRIDSRGSMGEARGGATRKWTIVDVPPGTERVRMDGVGGASTDTTWSKYSGVRRTKFIPERDGLLVPSQPRRSRSVGRKDRLSVDIDIERRHSRHRSPKPPAREMWTELTKDLVSREAMQRLGYAFEETKYLYYIMQYLPYDEVVRLIEFSEQIRRARRKHLHALEVDIDIERRRRHHDDLVIRPRPRRAHQEWDRELIVDDRVRGYLR</sequence>
<evidence type="ECO:0000313" key="3">
    <source>
        <dbReference type="EMBL" id="CEJ86367.1"/>
    </source>
</evidence>
<name>A0A0A1TCW9_9HYPO</name>
<feature type="region of interest" description="Disordered" evidence="1">
    <location>
        <begin position="1"/>
        <end position="93"/>
    </location>
</feature>
<feature type="compositionally biased region" description="Basic and acidic residues" evidence="1">
    <location>
        <begin position="1"/>
        <end position="82"/>
    </location>
</feature>
<gene>
    <name evidence="3" type="ORF">VHEMI04087</name>
</gene>
<dbReference type="AlphaFoldDB" id="A0A0A1TCW9"/>
<evidence type="ECO:0000259" key="2">
    <source>
        <dbReference type="Pfam" id="PF26118"/>
    </source>
</evidence>
<protein>
    <recommendedName>
        <fullName evidence="2">DUF8035 domain-containing protein</fullName>
    </recommendedName>
</protein>
<evidence type="ECO:0000256" key="1">
    <source>
        <dbReference type="SAM" id="MobiDB-lite"/>
    </source>
</evidence>
<dbReference type="STRING" id="1531966.A0A0A1TCW9"/>
<reference evidence="3 4" key="1">
    <citation type="journal article" date="2015" name="Genome Announc.">
        <title>Draft Genome Sequence and Gene Annotation of the Entomopathogenic Fungus Verticillium hemipterigenum.</title>
        <authorList>
            <person name="Horn F."/>
            <person name="Habel A."/>
            <person name="Scharf D.H."/>
            <person name="Dworschak J."/>
            <person name="Brakhage A.A."/>
            <person name="Guthke R."/>
            <person name="Hertweck C."/>
            <person name="Linde J."/>
        </authorList>
    </citation>
    <scope>NUCLEOTIDE SEQUENCE [LARGE SCALE GENOMIC DNA]</scope>
</reference>
<dbReference type="InterPro" id="IPR058348">
    <property type="entry name" value="DUF8035"/>
</dbReference>